<dbReference type="Proteomes" id="UP000314982">
    <property type="component" value="Unassembled WGS sequence"/>
</dbReference>
<feature type="region of interest" description="Disordered" evidence="1">
    <location>
        <begin position="174"/>
        <end position="195"/>
    </location>
</feature>
<dbReference type="InterPro" id="IPR006899">
    <property type="entry name" value="HNF-1_N"/>
</dbReference>
<dbReference type="PROSITE" id="PS51937">
    <property type="entry name" value="HNF_P1"/>
    <property type="match status" value="1"/>
</dbReference>
<dbReference type="GO" id="GO:0003691">
    <property type="term" value="F:double-stranded telomeric DNA binding"/>
    <property type="evidence" value="ECO:0007669"/>
    <property type="project" value="InterPro"/>
</dbReference>
<dbReference type="GO" id="GO:0005634">
    <property type="term" value="C:nucleus"/>
    <property type="evidence" value="ECO:0007669"/>
    <property type="project" value="InterPro"/>
</dbReference>
<evidence type="ECO:0000313" key="3">
    <source>
        <dbReference type="Ensembl" id="ENSHHUP00000038319.1"/>
    </source>
</evidence>
<dbReference type="GeneTree" id="ENSGT00940000154928"/>
<dbReference type="Ensembl" id="ENSHHUT00000039832.1">
    <property type="protein sequence ID" value="ENSHHUP00000038319.1"/>
    <property type="gene ID" value="ENSHHUG00000023940.1"/>
</dbReference>
<dbReference type="AlphaFoldDB" id="A0A4W5MKU9"/>
<dbReference type="GO" id="GO:0045893">
    <property type="term" value="P:positive regulation of DNA-templated transcription"/>
    <property type="evidence" value="ECO:0007669"/>
    <property type="project" value="InterPro"/>
</dbReference>
<feature type="compositionally biased region" description="Gly residues" evidence="1">
    <location>
        <begin position="95"/>
        <end position="105"/>
    </location>
</feature>
<proteinExistence type="predicted"/>
<accession>A0A4W5MKU9</accession>
<name>A0A4W5MKU9_9TELE</name>
<reference evidence="3" key="2">
    <citation type="submission" date="2025-08" db="UniProtKB">
        <authorList>
            <consortium name="Ensembl"/>
        </authorList>
    </citation>
    <scope>IDENTIFICATION</scope>
</reference>
<protein>
    <recommendedName>
        <fullName evidence="2">HNF-p1 domain-containing protein</fullName>
    </recommendedName>
</protein>
<evidence type="ECO:0000313" key="4">
    <source>
        <dbReference type="Proteomes" id="UP000314982"/>
    </source>
</evidence>
<dbReference type="PANTHER" id="PTHR14618:SF4">
    <property type="entry name" value="HOMEOBOX-CONTAINING PROTEIN 1 ISOFORM X1-RELATED"/>
    <property type="match status" value="1"/>
</dbReference>
<evidence type="ECO:0000259" key="2">
    <source>
        <dbReference type="PROSITE" id="PS51937"/>
    </source>
</evidence>
<keyword evidence="4" id="KW-1185">Reference proteome</keyword>
<dbReference type="InterPro" id="IPR044866">
    <property type="entry name" value="HNF_P1"/>
</dbReference>
<dbReference type="STRING" id="62062.ENSHHUP00000038319"/>
<dbReference type="Pfam" id="PF04814">
    <property type="entry name" value="HNF-1_N"/>
    <property type="match status" value="1"/>
</dbReference>
<dbReference type="PANTHER" id="PTHR14618">
    <property type="entry name" value="HOMEODOX-CONTAINING PROTEIN 1 HMBOX1"/>
    <property type="match status" value="1"/>
</dbReference>
<reference evidence="4" key="1">
    <citation type="submission" date="2018-06" db="EMBL/GenBank/DDBJ databases">
        <title>Genome assembly of Danube salmon.</title>
        <authorList>
            <person name="Macqueen D.J."/>
            <person name="Gundappa M.K."/>
        </authorList>
    </citation>
    <scope>NUCLEOTIDE SEQUENCE [LARGE SCALE GENOMIC DNA]</scope>
</reference>
<organism evidence="3 4">
    <name type="scientific">Hucho hucho</name>
    <name type="common">huchen</name>
    <dbReference type="NCBI Taxonomy" id="62062"/>
    <lineage>
        <taxon>Eukaryota</taxon>
        <taxon>Metazoa</taxon>
        <taxon>Chordata</taxon>
        <taxon>Craniata</taxon>
        <taxon>Vertebrata</taxon>
        <taxon>Euteleostomi</taxon>
        <taxon>Actinopterygii</taxon>
        <taxon>Neopterygii</taxon>
        <taxon>Teleostei</taxon>
        <taxon>Protacanthopterygii</taxon>
        <taxon>Salmoniformes</taxon>
        <taxon>Salmonidae</taxon>
        <taxon>Salmoninae</taxon>
        <taxon>Hucho</taxon>
    </lineage>
</organism>
<feature type="compositionally biased region" description="Low complexity" evidence="1">
    <location>
        <begin position="63"/>
        <end position="94"/>
    </location>
</feature>
<feature type="compositionally biased region" description="Low complexity" evidence="1">
    <location>
        <begin position="106"/>
        <end position="116"/>
    </location>
</feature>
<reference evidence="3" key="3">
    <citation type="submission" date="2025-09" db="UniProtKB">
        <authorList>
            <consortium name="Ensembl"/>
        </authorList>
    </citation>
    <scope>IDENTIFICATION</scope>
</reference>
<sequence>MSRYTDEPRFTIEQIDLLQRLRRTGMTKPELLHALDTLDRLDHQHGHKLGRRAQPQPAYQGPTPNYNTNTTSSSLSHNVAASSSTSTTATQTGYLGNGSGSGGSGLSPSPSNNYDMSPPPPAVVSAPVAMAVVAQNGRGVGGGGELVVMTNGKLSPPRFSVSVGALSGGVTGSGYGFEASEEELDVEDKVEELLR</sequence>
<evidence type="ECO:0000256" key="1">
    <source>
        <dbReference type="SAM" id="MobiDB-lite"/>
    </source>
</evidence>
<feature type="compositionally biased region" description="Acidic residues" evidence="1">
    <location>
        <begin position="179"/>
        <end position="195"/>
    </location>
</feature>
<feature type="domain" description="HNF-p1" evidence="2">
    <location>
        <begin position="6"/>
        <end position="37"/>
    </location>
</feature>
<feature type="region of interest" description="Disordered" evidence="1">
    <location>
        <begin position="45"/>
        <end position="120"/>
    </location>
</feature>
<dbReference type="InterPro" id="IPR040363">
    <property type="entry name" value="HMBOX1"/>
</dbReference>